<keyword evidence="3" id="KW-1185">Reference proteome</keyword>
<feature type="signal peptide" evidence="1">
    <location>
        <begin position="1"/>
        <end position="20"/>
    </location>
</feature>
<keyword evidence="1" id="KW-0732">Signal</keyword>
<dbReference type="Proteomes" id="UP000184048">
    <property type="component" value="Unassembled WGS sequence"/>
</dbReference>
<name>A0A1M4W8Z0_9BACT</name>
<protein>
    <submittedName>
        <fullName evidence="2">Uncharacterized protein</fullName>
    </submittedName>
</protein>
<feature type="chain" id="PRO_5013019382" evidence="1">
    <location>
        <begin position="21"/>
        <end position="175"/>
    </location>
</feature>
<evidence type="ECO:0000313" key="3">
    <source>
        <dbReference type="Proteomes" id="UP000184048"/>
    </source>
</evidence>
<dbReference type="AlphaFoldDB" id="A0A1M4W8Z0"/>
<dbReference type="STRING" id="1121884.SAMN02745131_01136"/>
<evidence type="ECO:0000256" key="1">
    <source>
        <dbReference type="SAM" id="SignalP"/>
    </source>
</evidence>
<dbReference type="RefSeq" id="WP_072834273.1">
    <property type="nucleotide sequence ID" value="NZ_FQUU01000003.1"/>
</dbReference>
<accession>A0A1M4W8Z0</accession>
<organism evidence="2 3">
    <name type="scientific">Flavisolibacter ginsengisoli DSM 18119</name>
    <dbReference type="NCBI Taxonomy" id="1121884"/>
    <lineage>
        <taxon>Bacteria</taxon>
        <taxon>Pseudomonadati</taxon>
        <taxon>Bacteroidota</taxon>
        <taxon>Chitinophagia</taxon>
        <taxon>Chitinophagales</taxon>
        <taxon>Chitinophagaceae</taxon>
        <taxon>Flavisolibacter</taxon>
    </lineage>
</organism>
<evidence type="ECO:0000313" key="2">
    <source>
        <dbReference type="EMBL" id="SHE77696.1"/>
    </source>
</evidence>
<dbReference type="EMBL" id="FQUU01000003">
    <property type="protein sequence ID" value="SHE77696.1"/>
    <property type="molecule type" value="Genomic_DNA"/>
</dbReference>
<sequence>MQRIVFSSFLLLLFSIGSEAQDKNEIASFLKDKRISKAAKDYYHGKFKATDNAKTFSIVDNILTKNFQTRPFYLYLTTQIMKNSDGALSEELGLRAKEYLEQHPDWALLFLRGNLATPSFISIWAETIAGEIMIDCEGKEKQCAKQWYETANKKTSTNQKQTLVDLYRQVSARCP</sequence>
<proteinExistence type="predicted"/>
<reference evidence="2 3" key="1">
    <citation type="submission" date="2016-11" db="EMBL/GenBank/DDBJ databases">
        <authorList>
            <person name="Jaros S."/>
            <person name="Januszkiewicz K."/>
            <person name="Wedrychowicz H."/>
        </authorList>
    </citation>
    <scope>NUCLEOTIDE SEQUENCE [LARGE SCALE GENOMIC DNA]</scope>
    <source>
        <strain evidence="2 3">DSM 18119</strain>
    </source>
</reference>
<dbReference type="OrthoDB" id="1100498at2"/>
<gene>
    <name evidence="2" type="ORF">SAMN02745131_01136</name>
</gene>